<evidence type="ECO:0000256" key="1">
    <source>
        <dbReference type="SAM" id="SignalP"/>
    </source>
</evidence>
<organism evidence="2 3">
    <name type="scientific">Gracilariopsis chorda</name>
    <dbReference type="NCBI Taxonomy" id="448386"/>
    <lineage>
        <taxon>Eukaryota</taxon>
        <taxon>Rhodophyta</taxon>
        <taxon>Florideophyceae</taxon>
        <taxon>Rhodymeniophycidae</taxon>
        <taxon>Gracilariales</taxon>
        <taxon>Gracilariaceae</taxon>
        <taxon>Gracilariopsis</taxon>
    </lineage>
</organism>
<accession>A0A2V3IYB6</accession>
<keyword evidence="1" id="KW-0732">Signal</keyword>
<sequence length="123" mass="14480">MSHCSKRITLLPLLVVVLLLLTFHTLPAQARLNQKTNHQVWRRLRQSRQQCAQSIQICDVPQTADDIENCVLRCMSSQCYNLVYSQHPLEEGEVDDARMRTFMKCAHTEELKQLKQRRSERWS</sequence>
<dbReference type="Pfam" id="PF16029">
    <property type="entry name" value="DUF4787"/>
    <property type="match status" value="1"/>
</dbReference>
<evidence type="ECO:0000313" key="2">
    <source>
        <dbReference type="EMBL" id="PXF47099.1"/>
    </source>
</evidence>
<dbReference type="InterPro" id="IPR031985">
    <property type="entry name" value="DUF4787"/>
</dbReference>
<feature type="signal peptide" evidence="1">
    <location>
        <begin position="1"/>
        <end position="30"/>
    </location>
</feature>
<name>A0A2V3IYB6_9FLOR</name>
<proteinExistence type="predicted"/>
<keyword evidence="3" id="KW-1185">Reference proteome</keyword>
<evidence type="ECO:0000313" key="3">
    <source>
        <dbReference type="Proteomes" id="UP000247409"/>
    </source>
</evidence>
<gene>
    <name evidence="2" type="ORF">BWQ96_03176</name>
</gene>
<dbReference type="PANTHER" id="PTHR35455:SF1">
    <property type="entry name" value="AGAP005842-PA"/>
    <property type="match status" value="1"/>
</dbReference>
<protein>
    <submittedName>
        <fullName evidence="2">Uncharacterized protein</fullName>
    </submittedName>
</protein>
<dbReference type="AlphaFoldDB" id="A0A2V3IYB6"/>
<feature type="chain" id="PRO_5015841620" evidence="1">
    <location>
        <begin position="31"/>
        <end position="123"/>
    </location>
</feature>
<dbReference type="PANTHER" id="PTHR35455">
    <property type="entry name" value="UNNAMED PRODUCT"/>
    <property type="match status" value="1"/>
</dbReference>
<dbReference type="EMBL" id="NBIV01000029">
    <property type="protein sequence ID" value="PXF47099.1"/>
    <property type="molecule type" value="Genomic_DNA"/>
</dbReference>
<dbReference type="STRING" id="448386.A0A2V3IYB6"/>
<dbReference type="Proteomes" id="UP000247409">
    <property type="component" value="Unassembled WGS sequence"/>
</dbReference>
<comment type="caution">
    <text evidence="2">The sequence shown here is derived from an EMBL/GenBank/DDBJ whole genome shotgun (WGS) entry which is preliminary data.</text>
</comment>
<reference evidence="2 3" key="1">
    <citation type="journal article" date="2018" name="Mol. Biol. Evol.">
        <title>Analysis of the draft genome of the red seaweed Gracilariopsis chorda provides insights into genome size evolution in Rhodophyta.</title>
        <authorList>
            <person name="Lee J."/>
            <person name="Yang E.C."/>
            <person name="Graf L."/>
            <person name="Yang J.H."/>
            <person name="Qiu H."/>
            <person name="Zel Zion U."/>
            <person name="Chan C.X."/>
            <person name="Stephens T.G."/>
            <person name="Weber A.P.M."/>
            <person name="Boo G.H."/>
            <person name="Boo S.M."/>
            <person name="Kim K.M."/>
            <person name="Shin Y."/>
            <person name="Jung M."/>
            <person name="Lee S.J."/>
            <person name="Yim H.S."/>
            <person name="Lee J.H."/>
            <person name="Bhattacharya D."/>
            <person name="Yoon H.S."/>
        </authorList>
    </citation>
    <scope>NUCLEOTIDE SEQUENCE [LARGE SCALE GENOMIC DNA]</scope>
    <source>
        <strain evidence="2 3">SKKU-2015</strain>
        <tissue evidence="2">Whole body</tissue>
    </source>
</reference>
<dbReference type="OrthoDB" id="1915375at2759"/>